<accession>A0A5S9M5Y2</accession>
<dbReference type="EMBL" id="AP021906">
    <property type="protein sequence ID" value="BBP86936.1"/>
    <property type="molecule type" value="Genomic_DNA"/>
</dbReference>
<reference evidence="1 2" key="1">
    <citation type="submission" date="2019-12" db="EMBL/GenBank/DDBJ databases">
        <title>Full genome sequence of a Bacillus safensis strain isolated from commercially available natto in Indonesia.</title>
        <authorList>
            <person name="Yoshida M."/>
            <person name="Uomi M."/>
            <person name="Waturangi D."/>
            <person name="Ekaputri J.J."/>
            <person name="Setiamarga D.H.E."/>
        </authorList>
    </citation>
    <scope>NUCLEOTIDE SEQUENCE [LARGE SCALE GENOMIC DNA]</scope>
    <source>
        <strain evidence="1 2">IDN1</strain>
    </source>
</reference>
<dbReference type="InterPro" id="IPR036291">
    <property type="entry name" value="NAD(P)-bd_dom_sf"/>
</dbReference>
<proteinExistence type="predicted"/>
<dbReference type="SUPFAM" id="SSF51735">
    <property type="entry name" value="NAD(P)-binding Rossmann-fold domains"/>
    <property type="match status" value="1"/>
</dbReference>
<dbReference type="AlphaFoldDB" id="A0A5S9M5Y2"/>
<sequence length="56" mass="6408">MAVSLKEAKEMVETAKQFQVQASMGFNYRYLSFVNILKNLIANGELGRILTVRTHF</sequence>
<name>A0A5S9M5Y2_BACIA</name>
<protein>
    <submittedName>
        <fullName evidence="1">Uncharacterized protein</fullName>
    </submittedName>
</protein>
<dbReference type="Gene3D" id="3.40.50.720">
    <property type="entry name" value="NAD(P)-binding Rossmann-like Domain"/>
    <property type="match status" value="1"/>
</dbReference>
<evidence type="ECO:0000313" key="2">
    <source>
        <dbReference type="Proteomes" id="UP000464658"/>
    </source>
</evidence>
<dbReference type="Proteomes" id="UP000464658">
    <property type="component" value="Chromosome"/>
</dbReference>
<organism evidence="1 2">
    <name type="scientific">Bacillus safensis</name>
    <dbReference type="NCBI Taxonomy" id="561879"/>
    <lineage>
        <taxon>Bacteria</taxon>
        <taxon>Bacillati</taxon>
        <taxon>Bacillota</taxon>
        <taxon>Bacilli</taxon>
        <taxon>Bacillales</taxon>
        <taxon>Bacillaceae</taxon>
        <taxon>Bacillus</taxon>
    </lineage>
</organism>
<gene>
    <name evidence="1" type="ORF">BsIDN1_05540</name>
</gene>
<dbReference type="Gene3D" id="3.30.360.10">
    <property type="entry name" value="Dihydrodipicolinate Reductase, domain 2"/>
    <property type="match status" value="1"/>
</dbReference>
<evidence type="ECO:0000313" key="1">
    <source>
        <dbReference type="EMBL" id="BBP86936.1"/>
    </source>
</evidence>